<evidence type="ECO:0000313" key="3">
    <source>
        <dbReference type="EMBL" id="OMJ92785.1"/>
    </source>
</evidence>
<dbReference type="Proteomes" id="UP000187209">
    <property type="component" value="Unassembled WGS sequence"/>
</dbReference>
<reference evidence="3 4" key="1">
    <citation type="submission" date="2016-11" db="EMBL/GenBank/DDBJ databases">
        <title>The macronuclear genome of Stentor coeruleus: a giant cell with tiny introns.</title>
        <authorList>
            <person name="Slabodnick M."/>
            <person name="Ruby J.G."/>
            <person name="Reiff S.B."/>
            <person name="Swart E.C."/>
            <person name="Gosai S."/>
            <person name="Prabakaran S."/>
            <person name="Witkowska E."/>
            <person name="Larue G.E."/>
            <person name="Fisher S."/>
            <person name="Freeman R.M."/>
            <person name="Gunawardena J."/>
            <person name="Chu W."/>
            <person name="Stover N.A."/>
            <person name="Gregory B.D."/>
            <person name="Nowacki M."/>
            <person name="Derisi J."/>
            <person name="Roy S.W."/>
            <person name="Marshall W.F."/>
            <person name="Sood P."/>
        </authorList>
    </citation>
    <scope>NUCLEOTIDE SEQUENCE [LARGE SCALE GENOMIC DNA]</scope>
    <source>
        <strain evidence="3">WM001</strain>
    </source>
</reference>
<keyword evidence="4" id="KW-1185">Reference proteome</keyword>
<feature type="transmembrane region" description="Helical" evidence="2">
    <location>
        <begin position="86"/>
        <end position="108"/>
    </location>
</feature>
<keyword evidence="2" id="KW-0812">Transmembrane</keyword>
<keyword evidence="2" id="KW-1133">Transmembrane helix</keyword>
<sequence length="237" mass="26922">MEKICLCPELVWWVIMILLYFTCIVFEIASLSIPRWFSQGSGTYRWEGGLLKPYPSETLYKDKSCDSDFHGSGYCDMFDRLWIGGIVYFVFELISLVVLLLCIIFTILQITGKRAFIPVSAILIWVAVGAHLIGFATWAGLGKMLYKGSCDDFYTSNGDKPGYLCREEGATIGLLIVLYEPVIALLKTILWYNSRKPPVKEVQEVEIKYHNPNENPEMSSRVESSREIVSESIDISK</sequence>
<feature type="transmembrane region" description="Helical" evidence="2">
    <location>
        <begin position="170"/>
        <end position="192"/>
    </location>
</feature>
<evidence type="ECO:0000256" key="2">
    <source>
        <dbReference type="SAM" id="Phobius"/>
    </source>
</evidence>
<proteinExistence type="predicted"/>
<feature type="transmembrane region" description="Helical" evidence="2">
    <location>
        <begin position="12"/>
        <end position="33"/>
    </location>
</feature>
<protein>
    <recommendedName>
        <fullName evidence="5">MARVEL domain-containing protein</fullName>
    </recommendedName>
</protein>
<feature type="transmembrane region" description="Helical" evidence="2">
    <location>
        <begin position="115"/>
        <end position="139"/>
    </location>
</feature>
<evidence type="ECO:0000256" key="1">
    <source>
        <dbReference type="SAM" id="MobiDB-lite"/>
    </source>
</evidence>
<organism evidence="3 4">
    <name type="scientific">Stentor coeruleus</name>
    <dbReference type="NCBI Taxonomy" id="5963"/>
    <lineage>
        <taxon>Eukaryota</taxon>
        <taxon>Sar</taxon>
        <taxon>Alveolata</taxon>
        <taxon>Ciliophora</taxon>
        <taxon>Postciliodesmatophora</taxon>
        <taxon>Heterotrichea</taxon>
        <taxon>Heterotrichida</taxon>
        <taxon>Stentoridae</taxon>
        <taxon>Stentor</taxon>
    </lineage>
</organism>
<feature type="compositionally biased region" description="Basic and acidic residues" evidence="1">
    <location>
        <begin position="223"/>
        <end position="237"/>
    </location>
</feature>
<dbReference type="AlphaFoldDB" id="A0A1R2CUX0"/>
<dbReference type="EMBL" id="MPUH01000055">
    <property type="protein sequence ID" value="OMJ92785.1"/>
    <property type="molecule type" value="Genomic_DNA"/>
</dbReference>
<evidence type="ECO:0008006" key="5">
    <source>
        <dbReference type="Google" id="ProtNLM"/>
    </source>
</evidence>
<evidence type="ECO:0000313" key="4">
    <source>
        <dbReference type="Proteomes" id="UP000187209"/>
    </source>
</evidence>
<keyword evidence="2" id="KW-0472">Membrane</keyword>
<feature type="region of interest" description="Disordered" evidence="1">
    <location>
        <begin position="210"/>
        <end position="237"/>
    </location>
</feature>
<accession>A0A1R2CUX0</accession>
<name>A0A1R2CUX0_9CILI</name>
<comment type="caution">
    <text evidence="3">The sequence shown here is derived from an EMBL/GenBank/DDBJ whole genome shotgun (WGS) entry which is preliminary data.</text>
</comment>
<gene>
    <name evidence="3" type="ORF">SteCoe_4421</name>
</gene>